<organism evidence="3 4">
    <name type="scientific">Arabis alpina</name>
    <name type="common">Alpine rock-cress</name>
    <dbReference type="NCBI Taxonomy" id="50452"/>
    <lineage>
        <taxon>Eukaryota</taxon>
        <taxon>Viridiplantae</taxon>
        <taxon>Streptophyta</taxon>
        <taxon>Embryophyta</taxon>
        <taxon>Tracheophyta</taxon>
        <taxon>Spermatophyta</taxon>
        <taxon>Magnoliopsida</taxon>
        <taxon>eudicotyledons</taxon>
        <taxon>Gunneridae</taxon>
        <taxon>Pentapetalae</taxon>
        <taxon>rosids</taxon>
        <taxon>malvids</taxon>
        <taxon>Brassicales</taxon>
        <taxon>Brassicaceae</taxon>
        <taxon>Arabideae</taxon>
        <taxon>Arabis</taxon>
    </lineage>
</organism>
<name>A0A087FY20_ARAAL</name>
<evidence type="ECO:0000256" key="2">
    <source>
        <dbReference type="SAM" id="MobiDB-lite"/>
    </source>
</evidence>
<keyword evidence="1" id="KW-0175">Coiled coil</keyword>
<proteinExistence type="predicted"/>
<dbReference type="Proteomes" id="UP000029120">
    <property type="component" value="Unassembled WGS sequence"/>
</dbReference>
<evidence type="ECO:0000256" key="1">
    <source>
        <dbReference type="SAM" id="Coils"/>
    </source>
</evidence>
<dbReference type="Gramene" id="KFK22522">
    <property type="protein sequence ID" value="KFK22522"/>
    <property type="gene ID" value="AALP_AAs53679U000200"/>
</dbReference>
<feature type="region of interest" description="Disordered" evidence="2">
    <location>
        <begin position="200"/>
        <end position="228"/>
    </location>
</feature>
<sequence length="247" mass="26958">MAQKDAYSDMALRCMTTRKLAAAEKGRDDYMGQKKDLEKQVATLQEVVKTTNDKCCKINETFTKSESERKCLQQEVADLKNRLGLRDAGVQQAVEKAKRDMAIKYEDRIGRANRKIKLINSTLRVNIVLLAEVRSNIELIGLLKKGEVPDLNAELVTLKKQEAGLLSATDEFAFHMGKLEDILKDLSAGGTESRVVDAEADAVPASSSSGPSGDEDSNSTTGGPLYVELIGFSDDPLGLQASPCCQE</sequence>
<keyword evidence="4" id="KW-1185">Reference proteome</keyword>
<gene>
    <name evidence="3" type="ORF">AALP_AAs53679U000200</name>
</gene>
<feature type="coiled-coil region" evidence="1">
    <location>
        <begin position="20"/>
        <end position="82"/>
    </location>
</feature>
<protein>
    <submittedName>
        <fullName evidence="3">Uncharacterized protein</fullName>
    </submittedName>
</protein>
<reference evidence="4" key="1">
    <citation type="journal article" date="2015" name="Nat. Plants">
        <title>Genome expansion of Arabis alpina linked with retrotransposition and reduced symmetric DNA methylation.</title>
        <authorList>
            <person name="Willing E.M."/>
            <person name="Rawat V."/>
            <person name="Mandakova T."/>
            <person name="Maumus F."/>
            <person name="James G.V."/>
            <person name="Nordstroem K.J."/>
            <person name="Becker C."/>
            <person name="Warthmann N."/>
            <person name="Chica C."/>
            <person name="Szarzynska B."/>
            <person name="Zytnicki M."/>
            <person name="Albani M.C."/>
            <person name="Kiefer C."/>
            <person name="Bergonzi S."/>
            <person name="Castaings L."/>
            <person name="Mateos J.L."/>
            <person name="Berns M.C."/>
            <person name="Bujdoso N."/>
            <person name="Piofczyk T."/>
            <person name="de Lorenzo L."/>
            <person name="Barrero-Sicilia C."/>
            <person name="Mateos I."/>
            <person name="Piednoel M."/>
            <person name="Hagmann J."/>
            <person name="Chen-Min-Tao R."/>
            <person name="Iglesias-Fernandez R."/>
            <person name="Schuster S.C."/>
            <person name="Alonso-Blanco C."/>
            <person name="Roudier F."/>
            <person name="Carbonero P."/>
            <person name="Paz-Ares J."/>
            <person name="Davis S.J."/>
            <person name="Pecinka A."/>
            <person name="Quesneville H."/>
            <person name="Colot V."/>
            <person name="Lysak M.A."/>
            <person name="Weigel D."/>
            <person name="Coupland G."/>
            <person name="Schneeberger K."/>
        </authorList>
    </citation>
    <scope>NUCLEOTIDE SEQUENCE [LARGE SCALE GENOMIC DNA]</scope>
    <source>
        <strain evidence="4">cv. Pajares</strain>
    </source>
</reference>
<dbReference type="EMBL" id="KL988399">
    <property type="protein sequence ID" value="KFK22522.1"/>
    <property type="molecule type" value="Genomic_DNA"/>
</dbReference>
<accession>A0A087FY20</accession>
<evidence type="ECO:0000313" key="4">
    <source>
        <dbReference type="Proteomes" id="UP000029120"/>
    </source>
</evidence>
<dbReference type="AlphaFoldDB" id="A0A087FY20"/>
<evidence type="ECO:0000313" key="3">
    <source>
        <dbReference type="EMBL" id="KFK22522.1"/>
    </source>
</evidence>